<organism evidence="1 2">
    <name type="scientific">Aspergillus melleus</name>
    <dbReference type="NCBI Taxonomy" id="138277"/>
    <lineage>
        <taxon>Eukaryota</taxon>
        <taxon>Fungi</taxon>
        <taxon>Dikarya</taxon>
        <taxon>Ascomycota</taxon>
        <taxon>Pezizomycotina</taxon>
        <taxon>Eurotiomycetes</taxon>
        <taxon>Eurotiomycetidae</taxon>
        <taxon>Eurotiales</taxon>
        <taxon>Aspergillaceae</taxon>
        <taxon>Aspergillus</taxon>
        <taxon>Aspergillus subgen. Circumdati</taxon>
    </lineage>
</organism>
<evidence type="ECO:0000313" key="2">
    <source>
        <dbReference type="Proteomes" id="UP001177260"/>
    </source>
</evidence>
<sequence>MSTVSFSQDSGQRLQSPPLRASTYHQDPLIYIDRQAKHLERNLQALIDAQSEGLLAGLKGPGEDSSLSGESHAPSSGFNNAEGPSTVPVRQPAAKKIGLRAAREGIFRSISDLLKLREEEQDVLTSHVGERQDALKQIDAFDTKRDGLEGAISTIHNDREGQRSRELRDESHQLESDIHEMETRLSQMKARQRQVTHELSQLENTVESKLSSYQASLSLLESDIRKFLQHPPIQPQPTNNDRPIFYSLNHKRRTLQMAQEHWKAEETRFQKRQREVDAEIEALEEGGGLWKRVVKEVTGFEKRLKAAMRRSIQRQSQLLTPDGPSGSKSEDEQARIILDDLSNTTGHVEQYLELAEEKDWRLLVCCIGAELEALREAREMLLGVFNISEEDLWPSSDRESPGENWHNDDDNDSKADPLGADNPEPPADLLRDAGDLSHDAVSRSGDDEDPDPAWLLPEC</sequence>
<comment type="caution">
    <text evidence="1">The sequence shown here is derived from an EMBL/GenBank/DDBJ whole genome shotgun (WGS) entry which is preliminary data.</text>
</comment>
<protein>
    <submittedName>
        <fullName evidence="1">Uncharacterized protein</fullName>
    </submittedName>
</protein>
<reference evidence="1 2" key="1">
    <citation type="journal article" date="2023" name="ACS Omega">
        <title>Identification of the Neoaspergillic Acid Biosynthesis Gene Cluster by Establishing an In Vitro CRISPR-Ribonucleoprotein Genetic System in Aspergillus melleus.</title>
        <authorList>
            <person name="Yuan B."/>
            <person name="Grau M.F."/>
            <person name="Murata R.M."/>
            <person name="Torok T."/>
            <person name="Venkateswaran K."/>
            <person name="Stajich J.E."/>
            <person name="Wang C.C.C."/>
        </authorList>
    </citation>
    <scope>NUCLEOTIDE SEQUENCE [LARGE SCALE GENOMIC DNA]</scope>
    <source>
        <strain evidence="1 2">IMV 1140</strain>
    </source>
</reference>
<dbReference type="Proteomes" id="UP001177260">
    <property type="component" value="Unassembled WGS sequence"/>
</dbReference>
<gene>
    <name evidence="1" type="ORF">N8T08_007305</name>
</gene>
<proteinExistence type="predicted"/>
<evidence type="ECO:0000313" key="1">
    <source>
        <dbReference type="EMBL" id="KAK1142871.1"/>
    </source>
</evidence>
<keyword evidence="2" id="KW-1185">Reference proteome</keyword>
<accession>A0ACC3AZB2</accession>
<dbReference type="EMBL" id="JAOPJF010000046">
    <property type="protein sequence ID" value="KAK1142871.1"/>
    <property type="molecule type" value="Genomic_DNA"/>
</dbReference>
<name>A0ACC3AZB2_9EURO</name>